<evidence type="ECO:0000313" key="2">
    <source>
        <dbReference type="EMBL" id="KZC15051.1"/>
    </source>
</evidence>
<feature type="region of interest" description="Disordered" evidence="1">
    <location>
        <begin position="112"/>
        <end position="151"/>
    </location>
</feature>
<gene>
    <name evidence="2" type="ORF">WN55_08615</name>
</gene>
<accession>A0A154PT13</accession>
<evidence type="ECO:0000256" key="1">
    <source>
        <dbReference type="SAM" id="MobiDB-lite"/>
    </source>
</evidence>
<dbReference type="AlphaFoldDB" id="A0A154PT13"/>
<feature type="compositionally biased region" description="Low complexity" evidence="1">
    <location>
        <begin position="112"/>
        <end position="127"/>
    </location>
</feature>
<organism evidence="2 3">
    <name type="scientific">Dufourea novaeangliae</name>
    <name type="common">Sweat bee</name>
    <dbReference type="NCBI Taxonomy" id="178035"/>
    <lineage>
        <taxon>Eukaryota</taxon>
        <taxon>Metazoa</taxon>
        <taxon>Ecdysozoa</taxon>
        <taxon>Arthropoda</taxon>
        <taxon>Hexapoda</taxon>
        <taxon>Insecta</taxon>
        <taxon>Pterygota</taxon>
        <taxon>Neoptera</taxon>
        <taxon>Endopterygota</taxon>
        <taxon>Hymenoptera</taxon>
        <taxon>Apocrita</taxon>
        <taxon>Aculeata</taxon>
        <taxon>Apoidea</taxon>
        <taxon>Anthophila</taxon>
        <taxon>Halictidae</taxon>
        <taxon>Rophitinae</taxon>
        <taxon>Dufourea</taxon>
    </lineage>
</organism>
<keyword evidence="3" id="KW-1185">Reference proteome</keyword>
<dbReference type="Proteomes" id="UP000076502">
    <property type="component" value="Unassembled WGS sequence"/>
</dbReference>
<evidence type="ECO:0000313" key="3">
    <source>
        <dbReference type="Proteomes" id="UP000076502"/>
    </source>
</evidence>
<name>A0A154PT13_DUFNO</name>
<proteinExistence type="predicted"/>
<feature type="compositionally biased region" description="Gly residues" evidence="1">
    <location>
        <begin position="70"/>
        <end position="84"/>
    </location>
</feature>
<sequence length="327" mass="34571">MDSWGARLRQDLTRVFPASQKLRGDPTPVPCVSHWRPASGNQKACPGQTQGGPARDGRAGGDPANVQPPLGGGRGEGELEGGGVNPTPTSEALAIEDLGVRLPVIRISRMGPPRSRVSISSASRSRPPGTPEPISDAGEESDVSSCLSTRQGSSCSEAVGRRCGMRIKNRTRETASRGPAGLLSKRTLLGAANLEAEKRAERDLLDPTVIEPPVHMSCKRLPPAKEAAAKLWRLPQLILMTSSRQCCPLHTSCGGRVGQGWPGPPKYGDTRSGRVSSGHVALMELMFHQHPGELARLVRGISAKLEARPAQSPLTAPPRGVLGPPPQ</sequence>
<dbReference type="EMBL" id="KQ435194">
    <property type="protein sequence ID" value="KZC15051.1"/>
    <property type="molecule type" value="Genomic_DNA"/>
</dbReference>
<protein>
    <submittedName>
        <fullName evidence="2">Uncharacterized protein</fullName>
    </submittedName>
</protein>
<reference evidence="2 3" key="1">
    <citation type="submission" date="2015-07" db="EMBL/GenBank/DDBJ databases">
        <title>The genome of Dufourea novaeangliae.</title>
        <authorList>
            <person name="Pan H."/>
            <person name="Kapheim K."/>
        </authorList>
    </citation>
    <scope>NUCLEOTIDE SEQUENCE [LARGE SCALE GENOMIC DNA]</scope>
    <source>
        <strain evidence="2">0120121106</strain>
        <tissue evidence="2">Whole body</tissue>
    </source>
</reference>
<feature type="region of interest" description="Disordered" evidence="1">
    <location>
        <begin position="36"/>
        <end position="90"/>
    </location>
</feature>
<feature type="region of interest" description="Disordered" evidence="1">
    <location>
        <begin position="308"/>
        <end position="327"/>
    </location>
</feature>